<reference evidence="2 3" key="1">
    <citation type="journal article" date="2009" name="PLoS ONE">
        <title>Complete genome sequence of the aerobic CO-oxidizing thermophile Thermomicrobium roseum.</title>
        <authorList>
            <person name="Wu D."/>
            <person name="Raymond J."/>
            <person name="Wu M."/>
            <person name="Chatterji S."/>
            <person name="Ren Q."/>
            <person name="Graham J.E."/>
            <person name="Bryant D.A."/>
            <person name="Robb F."/>
            <person name="Colman A."/>
            <person name="Tallon L.J."/>
            <person name="Badger J.H."/>
            <person name="Madupu R."/>
            <person name="Ward N.L."/>
            <person name="Eisen J.A."/>
        </authorList>
    </citation>
    <scope>NUCLEOTIDE SEQUENCE [LARGE SCALE GENOMIC DNA]</scope>
    <source>
        <strain evidence="3">ATCC 27502 / DSM 5159 / P-2</strain>
    </source>
</reference>
<dbReference type="Proteomes" id="UP000000447">
    <property type="component" value="Chromosome"/>
</dbReference>
<evidence type="ECO:0000313" key="2">
    <source>
        <dbReference type="EMBL" id="ACM05324.1"/>
    </source>
</evidence>
<dbReference type="EMBL" id="CP001275">
    <property type="protein sequence ID" value="ACM05324.1"/>
    <property type="molecule type" value="Genomic_DNA"/>
</dbReference>
<feature type="transmembrane region" description="Helical" evidence="1">
    <location>
        <begin position="518"/>
        <end position="538"/>
    </location>
</feature>
<feature type="transmembrane region" description="Helical" evidence="1">
    <location>
        <begin position="12"/>
        <end position="32"/>
    </location>
</feature>
<feature type="transmembrane region" description="Helical" evidence="1">
    <location>
        <begin position="188"/>
        <end position="206"/>
    </location>
</feature>
<name>B9L189_THERP</name>
<feature type="transmembrane region" description="Helical" evidence="1">
    <location>
        <begin position="355"/>
        <end position="373"/>
    </location>
</feature>
<proteinExistence type="predicted"/>
<feature type="transmembrane region" description="Helical" evidence="1">
    <location>
        <begin position="39"/>
        <end position="58"/>
    </location>
</feature>
<dbReference type="PANTHER" id="PTHR38454:SF1">
    <property type="entry name" value="INTEGRAL MEMBRANE PROTEIN"/>
    <property type="match status" value="1"/>
</dbReference>
<keyword evidence="1" id="KW-0472">Membrane</keyword>
<feature type="transmembrane region" description="Helical" evidence="1">
    <location>
        <begin position="380"/>
        <end position="401"/>
    </location>
</feature>
<dbReference type="STRING" id="309801.trd_1801"/>
<keyword evidence="1" id="KW-1133">Transmembrane helix</keyword>
<dbReference type="AlphaFoldDB" id="B9L189"/>
<keyword evidence="1" id="KW-0812">Transmembrane</keyword>
<feature type="transmembrane region" description="Helical" evidence="1">
    <location>
        <begin position="421"/>
        <end position="445"/>
    </location>
</feature>
<evidence type="ECO:0000256" key="1">
    <source>
        <dbReference type="SAM" id="Phobius"/>
    </source>
</evidence>
<dbReference type="PANTHER" id="PTHR38454">
    <property type="entry name" value="INTEGRAL MEMBRANE PROTEIN-RELATED"/>
    <property type="match status" value="1"/>
</dbReference>
<accession>B9L189</accession>
<evidence type="ECO:0000313" key="3">
    <source>
        <dbReference type="Proteomes" id="UP000000447"/>
    </source>
</evidence>
<dbReference type="InterPro" id="IPR018580">
    <property type="entry name" value="Uncharacterised_YfhO"/>
</dbReference>
<dbReference type="HOGENOM" id="CLU_008305_1_0_0"/>
<organism evidence="2 3">
    <name type="scientific">Thermomicrobium roseum (strain ATCC 27502 / DSM 5159 / P-2)</name>
    <dbReference type="NCBI Taxonomy" id="309801"/>
    <lineage>
        <taxon>Bacteria</taxon>
        <taxon>Pseudomonadati</taxon>
        <taxon>Thermomicrobiota</taxon>
        <taxon>Thermomicrobia</taxon>
        <taxon>Thermomicrobiales</taxon>
        <taxon>Thermomicrobiaceae</taxon>
        <taxon>Thermomicrobium</taxon>
    </lineage>
</organism>
<sequence length="820" mass="89457">MDVDLSPRTSGLLPLWLVAGVGLTWLVVTTSLWRRRSCFAAELAAPGALFLTWVAFFWRPLLSAAQVPRGGGDLNSFFFPLHAFAARVVQQGEIPYWNPTLFSGLPHWANYQAGLLYPPNWILYLLARPFSYGALELLVLAQYLVASSGAYALARLGLRLPRIASLVAGIVFPYSGFLVAHLGHYSMLAAAVWIPWLWLGLARSVVTSRWRWSLLTASATFLLCTGGHQQTVLYGLSASALWWLACFVRWRAGELLAIAARHRAAEPVEVWQRAGRLLADAARSGLPVASGVLTASPALLPSLDLARRSVRAGGLGYEQASEFSLQPIALVNFFLPRLFGDNPTNWWGPWASGEVWAYAGVVTLFLASLALALSREPLRWALAGIGLIALLHALGPATPLHGWVYRFVPFADLLRAPARSLLFVDLVLALLSALGLAAALEPGVVSPSLHRRWERRLLLVLAALALFAAPLFLNAIVSGSSPPERAVLALEGTLMLVLWLGLATLWFRGLRTRWPAPLLGLAGVLLVVLDLFSATAPFNPTPDDLLVDFRHAETVAFLRQASRDEPWRLLSLTIRWQPSAAAVYGLEDAGGLFDPMQPASMARALECVRAQPALPLLDLLNVRFILTRPESGPLAPHWEDRLHTSTGLVIWENRSALPRAWLRGRAEVASVDEALDRVCRPDFDPQQDLLLAEPLPPADPGASGTVRTRWDGPNRLLLDVQTSGPAYLVVAITADPGWRAALDGRSTAVVTADGLYQAIWVPAGQHRVEFRYRPPYLEWGIAGVAAGVLLLTLFPLLHRLSRIRVARTAAASLSSPADEP</sequence>
<feature type="transmembrane region" description="Helical" evidence="1">
    <location>
        <begin position="776"/>
        <end position="797"/>
    </location>
</feature>
<dbReference type="KEGG" id="tro:trd_1801"/>
<feature type="transmembrane region" description="Helical" evidence="1">
    <location>
        <begin position="457"/>
        <end position="480"/>
    </location>
</feature>
<feature type="transmembrane region" description="Helical" evidence="1">
    <location>
        <begin position="486"/>
        <end position="506"/>
    </location>
</feature>
<feature type="transmembrane region" description="Helical" evidence="1">
    <location>
        <begin position="163"/>
        <end position="182"/>
    </location>
</feature>
<gene>
    <name evidence="2" type="ordered locus">trd_1801</name>
</gene>
<protein>
    <submittedName>
        <fullName evidence="2">Putative membrane protein</fullName>
    </submittedName>
</protein>
<dbReference type="Pfam" id="PF09586">
    <property type="entry name" value="YfhO"/>
    <property type="match status" value="1"/>
</dbReference>
<dbReference type="eggNOG" id="COG4485">
    <property type="taxonomic scope" value="Bacteria"/>
</dbReference>
<keyword evidence="3" id="KW-1185">Reference proteome</keyword>
<feature type="transmembrane region" description="Helical" evidence="1">
    <location>
        <begin position="130"/>
        <end position="151"/>
    </location>
</feature>